<organism evidence="3 4">
    <name type="scientific">Ceratobasidium theobromae</name>
    <dbReference type="NCBI Taxonomy" id="1582974"/>
    <lineage>
        <taxon>Eukaryota</taxon>
        <taxon>Fungi</taxon>
        <taxon>Dikarya</taxon>
        <taxon>Basidiomycota</taxon>
        <taxon>Agaricomycotina</taxon>
        <taxon>Agaricomycetes</taxon>
        <taxon>Cantharellales</taxon>
        <taxon>Ceratobasidiaceae</taxon>
        <taxon>Ceratobasidium</taxon>
    </lineage>
</organism>
<dbReference type="PANTHER" id="PTHR10900">
    <property type="entry name" value="PERIOSTIN-RELATED"/>
    <property type="match status" value="1"/>
</dbReference>
<feature type="chain" id="PRO_5024323839" description="FAS1 domain-containing protein" evidence="1">
    <location>
        <begin position="19"/>
        <end position="321"/>
    </location>
</feature>
<dbReference type="InterPro" id="IPR050904">
    <property type="entry name" value="Adhesion/Biosynth-related"/>
</dbReference>
<feature type="domain" description="FAS1" evidence="2">
    <location>
        <begin position="29"/>
        <end position="179"/>
    </location>
</feature>
<evidence type="ECO:0000256" key="1">
    <source>
        <dbReference type="SAM" id="SignalP"/>
    </source>
</evidence>
<keyword evidence="4" id="KW-1185">Reference proteome</keyword>
<dbReference type="SMART" id="SM00554">
    <property type="entry name" value="FAS1"/>
    <property type="match status" value="2"/>
</dbReference>
<dbReference type="Proteomes" id="UP000383932">
    <property type="component" value="Unassembled WGS sequence"/>
</dbReference>
<comment type="caution">
    <text evidence="3">The sequence shown here is derived from an EMBL/GenBank/DDBJ whole genome shotgun (WGS) entry which is preliminary data.</text>
</comment>
<dbReference type="GO" id="GO:0000329">
    <property type="term" value="C:fungal-type vacuole membrane"/>
    <property type="evidence" value="ECO:0007669"/>
    <property type="project" value="TreeGrafter"/>
</dbReference>
<protein>
    <recommendedName>
        <fullName evidence="2">FAS1 domain-containing protein</fullName>
    </recommendedName>
</protein>
<dbReference type="InterPro" id="IPR000782">
    <property type="entry name" value="FAS1_domain"/>
</dbReference>
<sequence length="321" mass="33967">MYLKLFTVLLAATTRVYSFPALPERQDYFTGFIQKLNQQGLTTLGALLTQYGTTQQGQQLASTLSSGNYTVLAPSNGALAPELPVIQNNNGSLAPIISYHVINGSYPADSIASPRSHTIAPTLLTNDSWVNLGGKPQVQVLEKTPNGNGVLVRQFVGNATVANSTTYQNLIIHVVNTALHPPPDLKTALSSSLVRRAPHGFTQLGSSLQKVGILDQVNDASSQTVFAPIDDAFAAINSTIAGLSNDQLSSVLKNHVVNNNVIYSTQLGGTPSATASSGAQLNFTVDNGIGYVSYNQTRARILRSDVAVKNGVVHVIDAVLA</sequence>
<dbReference type="Pfam" id="PF02469">
    <property type="entry name" value="Fasciclin"/>
    <property type="match status" value="2"/>
</dbReference>
<dbReference type="EMBL" id="SSOP01000061">
    <property type="protein sequence ID" value="KAB5592547.1"/>
    <property type="molecule type" value="Genomic_DNA"/>
</dbReference>
<dbReference type="PANTHER" id="PTHR10900:SF77">
    <property type="entry name" value="FI19380P1"/>
    <property type="match status" value="1"/>
</dbReference>
<name>A0A5N5QMR8_9AGAM</name>
<dbReference type="SUPFAM" id="SSF82153">
    <property type="entry name" value="FAS1 domain"/>
    <property type="match status" value="2"/>
</dbReference>
<feature type="domain" description="FAS1" evidence="2">
    <location>
        <begin position="188"/>
        <end position="320"/>
    </location>
</feature>
<gene>
    <name evidence="3" type="ORF">CTheo_4014</name>
</gene>
<feature type="signal peptide" evidence="1">
    <location>
        <begin position="1"/>
        <end position="18"/>
    </location>
</feature>
<dbReference type="AlphaFoldDB" id="A0A5N5QMR8"/>
<evidence type="ECO:0000313" key="3">
    <source>
        <dbReference type="EMBL" id="KAB5592547.1"/>
    </source>
</evidence>
<evidence type="ECO:0000313" key="4">
    <source>
        <dbReference type="Proteomes" id="UP000383932"/>
    </source>
</evidence>
<dbReference type="InterPro" id="IPR036378">
    <property type="entry name" value="FAS1_dom_sf"/>
</dbReference>
<accession>A0A5N5QMR8</accession>
<dbReference type="GO" id="GO:0016236">
    <property type="term" value="P:macroautophagy"/>
    <property type="evidence" value="ECO:0007669"/>
    <property type="project" value="TreeGrafter"/>
</dbReference>
<proteinExistence type="predicted"/>
<dbReference type="Gene3D" id="2.30.180.10">
    <property type="entry name" value="FAS1 domain"/>
    <property type="match status" value="2"/>
</dbReference>
<dbReference type="GO" id="GO:0005615">
    <property type="term" value="C:extracellular space"/>
    <property type="evidence" value="ECO:0007669"/>
    <property type="project" value="TreeGrafter"/>
</dbReference>
<keyword evidence="1" id="KW-0732">Signal</keyword>
<evidence type="ECO:0000259" key="2">
    <source>
        <dbReference type="PROSITE" id="PS50213"/>
    </source>
</evidence>
<dbReference type="PROSITE" id="PS50213">
    <property type="entry name" value="FAS1"/>
    <property type="match status" value="2"/>
</dbReference>
<reference evidence="3 4" key="1">
    <citation type="journal article" date="2019" name="Fungal Biol. Biotechnol.">
        <title>Draft genome sequence of fastidious pathogen Ceratobasidium theobromae, which causes vascular-streak dieback in Theobroma cacao.</title>
        <authorList>
            <person name="Ali S.S."/>
            <person name="Asman A."/>
            <person name="Shao J."/>
            <person name="Firmansyah A.P."/>
            <person name="Susilo A.W."/>
            <person name="Rosmana A."/>
            <person name="McMahon P."/>
            <person name="Junaid M."/>
            <person name="Guest D."/>
            <person name="Kheng T.Y."/>
            <person name="Meinhardt L.W."/>
            <person name="Bailey B.A."/>
        </authorList>
    </citation>
    <scope>NUCLEOTIDE SEQUENCE [LARGE SCALE GENOMIC DNA]</scope>
    <source>
        <strain evidence="3 4">CT2</strain>
    </source>
</reference>
<dbReference type="OrthoDB" id="286301at2759"/>